<evidence type="ECO:0000313" key="3">
    <source>
        <dbReference type="Proteomes" id="UP000314294"/>
    </source>
</evidence>
<comment type="caution">
    <text evidence="2">The sequence shown here is derived from an EMBL/GenBank/DDBJ whole genome shotgun (WGS) entry which is preliminary data.</text>
</comment>
<gene>
    <name evidence="2" type="ORF">EYF80_054720</name>
</gene>
<feature type="compositionally biased region" description="Basic and acidic residues" evidence="1">
    <location>
        <begin position="21"/>
        <end position="36"/>
    </location>
</feature>
<organism evidence="2 3">
    <name type="scientific">Liparis tanakae</name>
    <name type="common">Tanaka's snailfish</name>
    <dbReference type="NCBI Taxonomy" id="230148"/>
    <lineage>
        <taxon>Eukaryota</taxon>
        <taxon>Metazoa</taxon>
        <taxon>Chordata</taxon>
        <taxon>Craniata</taxon>
        <taxon>Vertebrata</taxon>
        <taxon>Euteleostomi</taxon>
        <taxon>Actinopterygii</taxon>
        <taxon>Neopterygii</taxon>
        <taxon>Teleostei</taxon>
        <taxon>Neoteleostei</taxon>
        <taxon>Acanthomorphata</taxon>
        <taxon>Eupercaria</taxon>
        <taxon>Perciformes</taxon>
        <taxon>Cottioidei</taxon>
        <taxon>Cottales</taxon>
        <taxon>Liparidae</taxon>
        <taxon>Liparis</taxon>
    </lineage>
</organism>
<feature type="region of interest" description="Disordered" evidence="1">
    <location>
        <begin position="1"/>
        <end position="79"/>
    </location>
</feature>
<reference evidence="2 3" key="1">
    <citation type="submission" date="2019-03" db="EMBL/GenBank/DDBJ databases">
        <title>First draft genome of Liparis tanakae, snailfish: a comprehensive survey of snailfish specific genes.</title>
        <authorList>
            <person name="Kim W."/>
            <person name="Song I."/>
            <person name="Jeong J.-H."/>
            <person name="Kim D."/>
            <person name="Kim S."/>
            <person name="Ryu S."/>
            <person name="Song J.Y."/>
            <person name="Lee S.K."/>
        </authorList>
    </citation>
    <scope>NUCLEOTIDE SEQUENCE [LARGE SCALE GENOMIC DNA]</scope>
    <source>
        <tissue evidence="2">Muscle</tissue>
    </source>
</reference>
<name>A0A4Z2F1V0_9TELE</name>
<evidence type="ECO:0000313" key="2">
    <source>
        <dbReference type="EMBL" id="TNN35115.1"/>
    </source>
</evidence>
<protein>
    <submittedName>
        <fullName evidence="2">Uncharacterized protein</fullName>
    </submittedName>
</protein>
<dbReference type="Proteomes" id="UP000314294">
    <property type="component" value="Unassembled WGS sequence"/>
</dbReference>
<dbReference type="EMBL" id="SRLO01001828">
    <property type="protein sequence ID" value="TNN35115.1"/>
    <property type="molecule type" value="Genomic_DNA"/>
</dbReference>
<proteinExistence type="predicted"/>
<keyword evidence="3" id="KW-1185">Reference proteome</keyword>
<accession>A0A4Z2F1V0</accession>
<evidence type="ECO:0000256" key="1">
    <source>
        <dbReference type="SAM" id="MobiDB-lite"/>
    </source>
</evidence>
<dbReference type="AlphaFoldDB" id="A0A4Z2F1V0"/>
<sequence length="79" mass="8506">MRSQTGVPPEAATNEVAQRVNRVDTTEAAHAHETKEYQALSPTGANGKTKKGPIPRESSRTVQEKPGMCLQASNTSLQM</sequence>